<name>A0AAD1UB79_EUPCR</name>
<dbReference type="Proteomes" id="UP001295684">
    <property type="component" value="Unassembled WGS sequence"/>
</dbReference>
<accession>A0AAD1UB79</accession>
<gene>
    <name evidence="3" type="ORF">ECRASSUSDP1_LOCUS5397</name>
</gene>
<dbReference type="InterPro" id="IPR004274">
    <property type="entry name" value="FCP1_dom"/>
</dbReference>
<dbReference type="CDD" id="cd07521">
    <property type="entry name" value="HAD_FCP1-like"/>
    <property type="match status" value="1"/>
</dbReference>
<evidence type="ECO:0000313" key="3">
    <source>
        <dbReference type="EMBL" id="CAI2364057.1"/>
    </source>
</evidence>
<dbReference type="Pfam" id="PF03031">
    <property type="entry name" value="NIF"/>
    <property type="match status" value="1"/>
</dbReference>
<dbReference type="InterPro" id="IPR023214">
    <property type="entry name" value="HAD_sf"/>
</dbReference>
<keyword evidence="4" id="KW-1185">Reference proteome</keyword>
<reference evidence="3" key="1">
    <citation type="submission" date="2023-07" db="EMBL/GenBank/DDBJ databases">
        <authorList>
            <consortium name="AG Swart"/>
            <person name="Singh M."/>
            <person name="Singh A."/>
            <person name="Seah K."/>
            <person name="Emmerich C."/>
        </authorList>
    </citation>
    <scope>NUCLEOTIDE SEQUENCE</scope>
    <source>
        <strain evidence="3">DP1</strain>
    </source>
</reference>
<dbReference type="FunFam" id="3.40.50.1000:FF:000093">
    <property type="entry name" value="NLI interacting factor-like phosphatase family protein"/>
    <property type="match status" value="1"/>
</dbReference>
<dbReference type="PANTHER" id="PTHR12210">
    <property type="entry name" value="DULLARD PROTEIN PHOSPHATASE"/>
    <property type="match status" value="1"/>
</dbReference>
<sequence>MSSEESSASECFRKAREAIPQNKKHRKSKSIFSYICCGLVNNPEKLQSSKVKPQINSEEDAIRDNLKEAIMMRNTKIRETPGSLTDKLDSSGRILLPKSHLQEEEKTYESRLKLLGRQMGDNKGKKTIVLNLDETLIHSVFTNEDDSDYQFNLVSAGKAYNISTYKRPYLEEFLDHISKKFEVVFYTPAISEYANAIINKIDSNNIVAGRLFRDSCKIEDNPETCGFGKNFIKDISKLGRLLNNVIVLDSNTMTCIECIQNTVPIRPWFRDKKDKELKEIIPILDSLAKVKDVRVVIQNIIDKMPNIDKEKKGKYNTPFQNPKNIKYKDRDNYYNIMGNYITSLQEYNPKKAAMIKKYEPLKKKPKKIGKLGRLAGDLIIFNHNQGIHQVDDTIAGEGKNKVSTDFKDSNISASQSTTTNMKSLVRTFLKASTDQPNEEVSKIENSYHCQETHKSESEPSFAEHLFKKLKNPTSESEGESESSSKNNNFGVPEKNRMSEQLKTFFCFDQ</sequence>
<dbReference type="SMART" id="SM00577">
    <property type="entry name" value="CPDc"/>
    <property type="match status" value="1"/>
</dbReference>
<dbReference type="InterPro" id="IPR011948">
    <property type="entry name" value="Dullard_phosphatase"/>
</dbReference>
<comment type="caution">
    <text evidence="3">The sequence shown here is derived from an EMBL/GenBank/DDBJ whole genome shotgun (WGS) entry which is preliminary data.</text>
</comment>
<evidence type="ECO:0000256" key="1">
    <source>
        <dbReference type="SAM" id="MobiDB-lite"/>
    </source>
</evidence>
<dbReference type="Gene3D" id="3.40.50.1000">
    <property type="entry name" value="HAD superfamily/HAD-like"/>
    <property type="match status" value="1"/>
</dbReference>
<dbReference type="PROSITE" id="PS50969">
    <property type="entry name" value="FCP1"/>
    <property type="match status" value="1"/>
</dbReference>
<dbReference type="NCBIfam" id="TIGR02251">
    <property type="entry name" value="HIF-SF_euk"/>
    <property type="match status" value="1"/>
</dbReference>
<dbReference type="SUPFAM" id="SSF56784">
    <property type="entry name" value="HAD-like"/>
    <property type="match status" value="1"/>
</dbReference>
<feature type="domain" description="FCP1 homology" evidence="2">
    <location>
        <begin position="121"/>
        <end position="287"/>
    </location>
</feature>
<organism evidence="3 4">
    <name type="scientific">Euplotes crassus</name>
    <dbReference type="NCBI Taxonomy" id="5936"/>
    <lineage>
        <taxon>Eukaryota</taxon>
        <taxon>Sar</taxon>
        <taxon>Alveolata</taxon>
        <taxon>Ciliophora</taxon>
        <taxon>Intramacronucleata</taxon>
        <taxon>Spirotrichea</taxon>
        <taxon>Hypotrichia</taxon>
        <taxon>Euplotida</taxon>
        <taxon>Euplotidae</taxon>
        <taxon>Moneuplotes</taxon>
    </lineage>
</organism>
<feature type="region of interest" description="Disordered" evidence="1">
    <location>
        <begin position="434"/>
        <end position="495"/>
    </location>
</feature>
<dbReference type="GO" id="GO:0016791">
    <property type="term" value="F:phosphatase activity"/>
    <property type="evidence" value="ECO:0007669"/>
    <property type="project" value="InterPro"/>
</dbReference>
<proteinExistence type="predicted"/>
<protein>
    <recommendedName>
        <fullName evidence="2">FCP1 homology domain-containing protein</fullName>
    </recommendedName>
</protein>
<evidence type="ECO:0000313" key="4">
    <source>
        <dbReference type="Proteomes" id="UP001295684"/>
    </source>
</evidence>
<dbReference type="InterPro" id="IPR036412">
    <property type="entry name" value="HAD-like_sf"/>
</dbReference>
<dbReference type="InterPro" id="IPR050365">
    <property type="entry name" value="TIM50"/>
</dbReference>
<evidence type="ECO:0000259" key="2">
    <source>
        <dbReference type="PROSITE" id="PS50969"/>
    </source>
</evidence>
<dbReference type="AlphaFoldDB" id="A0AAD1UB79"/>
<dbReference type="EMBL" id="CAMPGE010005209">
    <property type="protein sequence ID" value="CAI2364057.1"/>
    <property type="molecule type" value="Genomic_DNA"/>
</dbReference>